<evidence type="ECO:0000256" key="1">
    <source>
        <dbReference type="ARBA" id="ARBA00022460"/>
    </source>
</evidence>
<evidence type="ECO:0000256" key="3">
    <source>
        <dbReference type="SAM" id="MobiDB-lite"/>
    </source>
</evidence>
<feature type="compositionally biased region" description="Polar residues" evidence="3">
    <location>
        <begin position="203"/>
        <end position="217"/>
    </location>
</feature>
<dbReference type="InterPro" id="IPR000618">
    <property type="entry name" value="Insect_cuticle"/>
</dbReference>
<keyword evidence="5" id="KW-1185">Reference proteome</keyword>
<feature type="region of interest" description="Disordered" evidence="3">
    <location>
        <begin position="744"/>
        <end position="847"/>
    </location>
</feature>
<accession>A0A8B7PGM0</accession>
<evidence type="ECO:0000313" key="5">
    <source>
        <dbReference type="Proteomes" id="UP000694843"/>
    </source>
</evidence>
<feature type="region of interest" description="Disordered" evidence="3">
    <location>
        <begin position="912"/>
        <end position="935"/>
    </location>
</feature>
<organism evidence="5 6">
    <name type="scientific">Hyalella azteca</name>
    <name type="common">Amphipod</name>
    <dbReference type="NCBI Taxonomy" id="294128"/>
    <lineage>
        <taxon>Eukaryota</taxon>
        <taxon>Metazoa</taxon>
        <taxon>Ecdysozoa</taxon>
        <taxon>Arthropoda</taxon>
        <taxon>Crustacea</taxon>
        <taxon>Multicrustacea</taxon>
        <taxon>Malacostraca</taxon>
        <taxon>Eumalacostraca</taxon>
        <taxon>Peracarida</taxon>
        <taxon>Amphipoda</taxon>
        <taxon>Senticaudata</taxon>
        <taxon>Talitrida</taxon>
        <taxon>Talitroidea</taxon>
        <taxon>Hyalellidae</taxon>
        <taxon>Hyalella</taxon>
    </lineage>
</organism>
<feature type="chain" id="PRO_5034663588" evidence="4">
    <location>
        <begin position="20"/>
        <end position="1058"/>
    </location>
</feature>
<feature type="compositionally biased region" description="Pro residues" evidence="3">
    <location>
        <begin position="142"/>
        <end position="178"/>
    </location>
</feature>
<feature type="region of interest" description="Disordered" evidence="3">
    <location>
        <begin position="1006"/>
        <end position="1058"/>
    </location>
</feature>
<feature type="compositionally biased region" description="Basic and acidic residues" evidence="3">
    <location>
        <begin position="81"/>
        <end position="100"/>
    </location>
</feature>
<proteinExistence type="predicted"/>
<dbReference type="KEGG" id="hazt:108680760"/>
<feature type="compositionally biased region" description="Basic and acidic residues" evidence="3">
    <location>
        <begin position="434"/>
        <end position="444"/>
    </location>
</feature>
<protein>
    <submittedName>
        <fullName evidence="6">Proteoglycan 4-like</fullName>
    </submittedName>
</protein>
<feature type="region of interest" description="Disordered" evidence="3">
    <location>
        <begin position="960"/>
        <end position="979"/>
    </location>
</feature>
<feature type="compositionally biased region" description="Polar residues" evidence="3">
    <location>
        <begin position="793"/>
        <end position="809"/>
    </location>
</feature>
<dbReference type="InterPro" id="IPR031311">
    <property type="entry name" value="CHIT_BIND_RR_consensus"/>
</dbReference>
<feature type="compositionally biased region" description="Polar residues" evidence="3">
    <location>
        <begin position="406"/>
        <end position="415"/>
    </location>
</feature>
<feature type="compositionally biased region" description="Basic and acidic residues" evidence="3">
    <location>
        <begin position="307"/>
        <end position="322"/>
    </location>
</feature>
<evidence type="ECO:0000313" key="6">
    <source>
        <dbReference type="RefSeq" id="XP_018025145.1"/>
    </source>
</evidence>
<dbReference type="GeneID" id="108680760"/>
<keyword evidence="4" id="KW-0732">Signal</keyword>
<feature type="compositionally biased region" description="Polar residues" evidence="3">
    <location>
        <begin position="362"/>
        <end position="380"/>
    </location>
</feature>
<dbReference type="PANTHER" id="PTHR12236:SF79">
    <property type="entry name" value="CUTICULAR PROTEIN 50CB-RELATED"/>
    <property type="match status" value="1"/>
</dbReference>
<feature type="compositionally biased region" description="Polar residues" evidence="3">
    <location>
        <begin position="339"/>
        <end position="354"/>
    </location>
</feature>
<gene>
    <name evidence="6" type="primary">LOC108680760</name>
</gene>
<dbReference type="Proteomes" id="UP000694843">
    <property type="component" value="Unplaced"/>
</dbReference>
<feature type="compositionally biased region" description="Basic residues" evidence="3">
    <location>
        <begin position="297"/>
        <end position="306"/>
    </location>
</feature>
<evidence type="ECO:0000256" key="4">
    <source>
        <dbReference type="SAM" id="SignalP"/>
    </source>
</evidence>
<dbReference type="OrthoDB" id="6423516at2759"/>
<feature type="compositionally biased region" description="Basic and acidic residues" evidence="3">
    <location>
        <begin position="914"/>
        <end position="926"/>
    </location>
</feature>
<feature type="region of interest" description="Disordered" evidence="3">
    <location>
        <begin position="253"/>
        <end position="462"/>
    </location>
</feature>
<dbReference type="GO" id="GO:0042302">
    <property type="term" value="F:structural constituent of cuticle"/>
    <property type="evidence" value="ECO:0007669"/>
    <property type="project" value="UniProtKB-UniRule"/>
</dbReference>
<feature type="region of interest" description="Disordered" evidence="3">
    <location>
        <begin position="559"/>
        <end position="580"/>
    </location>
</feature>
<feature type="region of interest" description="Disordered" evidence="3">
    <location>
        <begin position="45"/>
        <end position="228"/>
    </location>
</feature>
<keyword evidence="1 2" id="KW-0193">Cuticle</keyword>
<feature type="compositionally biased region" description="Polar residues" evidence="3">
    <location>
        <begin position="759"/>
        <end position="768"/>
    </location>
</feature>
<feature type="compositionally biased region" description="Basic and acidic residues" evidence="3">
    <location>
        <begin position="59"/>
        <end position="71"/>
    </location>
</feature>
<dbReference type="Pfam" id="PF00379">
    <property type="entry name" value="Chitin_bind_4"/>
    <property type="match status" value="1"/>
</dbReference>
<feature type="compositionally biased region" description="Polar residues" evidence="3">
    <location>
        <begin position="559"/>
        <end position="574"/>
    </location>
</feature>
<reference evidence="6" key="1">
    <citation type="submission" date="2025-08" db="UniProtKB">
        <authorList>
            <consortium name="RefSeq"/>
        </authorList>
    </citation>
    <scope>IDENTIFICATION</scope>
    <source>
        <tissue evidence="6">Whole organism</tissue>
    </source>
</reference>
<dbReference type="PROSITE" id="PS00233">
    <property type="entry name" value="CHIT_BIND_RR_1"/>
    <property type="match status" value="1"/>
</dbReference>
<dbReference type="GO" id="GO:0031012">
    <property type="term" value="C:extracellular matrix"/>
    <property type="evidence" value="ECO:0007669"/>
    <property type="project" value="TreeGrafter"/>
</dbReference>
<feature type="signal peptide" evidence="4">
    <location>
        <begin position="1"/>
        <end position="19"/>
    </location>
</feature>
<dbReference type="PROSITE" id="PS51155">
    <property type="entry name" value="CHIT_BIND_RR_2"/>
    <property type="match status" value="1"/>
</dbReference>
<dbReference type="AlphaFoldDB" id="A0A8B7PGM0"/>
<sequence>MALLGKVLVIAFLLSAAQANSKNEKKDDELFDFFNDDDDEFFSESKDDLKISESNNEEDDKKRDKKFRDNFGSEEIFGGSNRKEKKFDGGEEKEIEEVGHDFYGVPSNKDTMYGPYSFLTDELRPKFPKIPDPPKRKYRPTTEPPQPPQPPVPPPPQPPVPPPPQPSTTKAPPPPQIPPKQESQRVQSQERGRPYAFAYGVNDASSGTSFNQAETSDGNGGTTGQYKVHLPDGRIQTVNYMANKNGYQANIIYDGEARTVGQPPTQPSSSPPPQHKAQRENNLNPTPSHHEAPHNQHQQHHVGTSKHTHDDPSPGPISKHDTQAPSQVELSTNHHHKQNMQTSQRPPESNQYNVLTDKVVESSPQKFAQEQSQERGSINTRKAEDRSLVNQPGPPYQLHSNDDNQNHPSVQTQLVEEQETADSAATPVDDDEGHSESIVRDNKPAKTNLQSQLPAVDNSKLDSSSTEVYKEFVTENQPEIQITAGPIQSQILPVNNIKQPNNPASQIFLSSILVPPVIAKETSLGVTVQPFTTTTTATEAAMPITTLKPVAPITPTFPLQTQADNSKSAGQSLPSGHRQAPQPIVQLSIGSLPGDGSPRYNPKHQATALTIAPTTSATKPNPTSQVTISSRNSRLVSAQGNLQVPIGVPRDQQIASTTHHPVTGTTHLIRPAHDMNYNSVQQRTLPQTLIGNPQTTTPQSRSPHNYRVDLHKPINISPGPAYTTHRPQLTNAVAAHSQFGAKIQPNVAGGPQVSEKNGRNVTYPQNDNISRRPRHVSPTITHTDVQMRPEEQPPNNLLPTAARPSTSFNPAPEYSNIPSGLSTQPRKETSPSEQTEIPDRPASLTPILKNLPVSNSRKSVTPLTNYIPHSSYTQRPQIHISSTLPAKYRTFKPLLSAKVQVFGASNITLQTEPPKIDENAGKEQKDVNPSTGSKVISGSEGGYVSFIAGRVGMSSPVSDVLKTSDEKIPSPTTTEPVTETHFKDNPVEIKQIPLNIPQPTLVQRLTQPPLPVGHRKKRSVVNSSSSPKVRSRAHASLENSEQYLPQLGRQDSTARPTY</sequence>
<evidence type="ECO:0000256" key="2">
    <source>
        <dbReference type="PROSITE-ProRule" id="PRU00497"/>
    </source>
</evidence>
<dbReference type="RefSeq" id="XP_018025145.1">
    <property type="nucleotide sequence ID" value="XM_018169656.2"/>
</dbReference>
<dbReference type="GO" id="GO:0005615">
    <property type="term" value="C:extracellular space"/>
    <property type="evidence" value="ECO:0007669"/>
    <property type="project" value="TreeGrafter"/>
</dbReference>
<name>A0A8B7PGM0_HYAAZ</name>
<dbReference type="InterPro" id="IPR051217">
    <property type="entry name" value="Insect_Cuticle_Struc_Prot"/>
</dbReference>
<dbReference type="PANTHER" id="PTHR12236">
    <property type="entry name" value="STRUCTURAL CONTITUENT OF CUTICLE"/>
    <property type="match status" value="1"/>
</dbReference>
<feature type="compositionally biased region" description="Polar residues" evidence="3">
    <location>
        <begin position="1037"/>
        <end position="1058"/>
    </location>
</feature>
<feature type="compositionally biased region" description="Pro residues" evidence="3">
    <location>
        <begin position="264"/>
        <end position="274"/>
    </location>
</feature>